<dbReference type="PANTHER" id="PTHR10908">
    <property type="entry name" value="SEROTONIN N-ACETYLTRANSFERASE"/>
    <property type="match status" value="1"/>
</dbReference>
<dbReference type="Proteomes" id="UP000191820">
    <property type="component" value="Chromosome"/>
</dbReference>
<organism evidence="4 5">
    <name type="scientific">Shewanella japonica</name>
    <dbReference type="NCBI Taxonomy" id="93973"/>
    <lineage>
        <taxon>Bacteria</taxon>
        <taxon>Pseudomonadati</taxon>
        <taxon>Pseudomonadota</taxon>
        <taxon>Gammaproteobacteria</taxon>
        <taxon>Alteromonadales</taxon>
        <taxon>Shewanellaceae</taxon>
        <taxon>Shewanella</taxon>
    </lineage>
</organism>
<evidence type="ECO:0000259" key="3">
    <source>
        <dbReference type="PROSITE" id="PS51186"/>
    </source>
</evidence>
<feature type="domain" description="N-acetyltransferase" evidence="3">
    <location>
        <begin position="1"/>
        <end position="160"/>
    </location>
</feature>
<dbReference type="PANTHER" id="PTHR10908:SF0">
    <property type="entry name" value="SEROTONIN N-ACETYLTRANSFERASE"/>
    <property type="match status" value="1"/>
</dbReference>
<keyword evidence="1" id="KW-0808">Transferase</keyword>
<dbReference type="Pfam" id="PF00583">
    <property type="entry name" value="Acetyltransf_1"/>
    <property type="match status" value="1"/>
</dbReference>
<dbReference type="CDD" id="cd04301">
    <property type="entry name" value="NAT_SF"/>
    <property type="match status" value="1"/>
</dbReference>
<dbReference type="EMBL" id="CP020472">
    <property type="protein sequence ID" value="ARD21353.1"/>
    <property type="molecule type" value="Genomic_DNA"/>
</dbReference>
<dbReference type="Gene3D" id="3.40.630.30">
    <property type="match status" value="1"/>
</dbReference>
<evidence type="ECO:0000313" key="5">
    <source>
        <dbReference type="Proteomes" id="UP000191820"/>
    </source>
</evidence>
<evidence type="ECO:0000313" key="4">
    <source>
        <dbReference type="EMBL" id="ARD21353.1"/>
    </source>
</evidence>
<evidence type="ECO:0000256" key="1">
    <source>
        <dbReference type="ARBA" id="ARBA00022679"/>
    </source>
</evidence>
<gene>
    <name evidence="4" type="ORF">SJ2017_1022</name>
</gene>
<proteinExistence type="predicted"/>
<protein>
    <submittedName>
        <fullName evidence="4">N-acetyltransferase</fullName>
    </submittedName>
</protein>
<dbReference type="SUPFAM" id="SSF55729">
    <property type="entry name" value="Acyl-CoA N-acyltransferases (Nat)"/>
    <property type="match status" value="1"/>
</dbReference>
<keyword evidence="5" id="KW-1185">Reference proteome</keyword>
<dbReference type="PROSITE" id="PS51186">
    <property type="entry name" value="GNAT"/>
    <property type="match status" value="1"/>
</dbReference>
<reference evidence="4 5" key="1">
    <citation type="submission" date="2017-03" db="EMBL/GenBank/DDBJ databases">
        <title>Genome sequencing of Shewanella japonica KCTC 22435.</title>
        <authorList>
            <person name="Kim K.M."/>
        </authorList>
    </citation>
    <scope>NUCLEOTIDE SEQUENCE [LARGE SCALE GENOMIC DNA]</scope>
    <source>
        <strain evidence="4 5">KCTC 22435</strain>
    </source>
</reference>
<evidence type="ECO:0000256" key="2">
    <source>
        <dbReference type="ARBA" id="ARBA00023315"/>
    </source>
</evidence>
<dbReference type="InterPro" id="IPR051635">
    <property type="entry name" value="SNAT-like"/>
</dbReference>
<dbReference type="InterPro" id="IPR016181">
    <property type="entry name" value="Acyl_CoA_acyltransferase"/>
</dbReference>
<sequence length="160" mass="18268">MQINKIEPSMWQAIFELQCQVYTEIEPESLQVLRGKWLHSPHCCFVLQDKADNIIAYLLAHEWHDETPPKLYQPLLNENKGDRLFLHDLAVSKALKGKGVGKKMVTQLIDIAKAGHYQHIQLVAIQHSVSFWQKMGFSIDVNNVASETYGNNAQVMVLTL</sequence>
<dbReference type="InterPro" id="IPR000182">
    <property type="entry name" value="GNAT_dom"/>
</dbReference>
<name>A0ABN4YAC5_9GAMM</name>
<dbReference type="RefSeq" id="WP_080915099.1">
    <property type="nucleotide sequence ID" value="NZ_CP020472.1"/>
</dbReference>
<accession>A0ABN4YAC5</accession>
<keyword evidence="2" id="KW-0012">Acyltransferase</keyword>